<dbReference type="EMBL" id="NWUJ01000001">
    <property type="protein sequence ID" value="PFH37861.1"/>
    <property type="molecule type" value="Genomic_DNA"/>
</dbReference>
<keyword evidence="3" id="KW-1185">Reference proteome</keyword>
<dbReference type="RefSeq" id="XP_029221870.1">
    <property type="nucleotide sequence ID" value="XM_029358957.1"/>
</dbReference>
<feature type="compositionally biased region" description="Basic and acidic residues" evidence="1">
    <location>
        <begin position="1"/>
        <end position="20"/>
    </location>
</feature>
<sequence>MPRLQGREGGRGTVGSRERGAATSLKRGRRDEVLSQEPVSGLPILNYHRMLALLPRGAAAALSIPARRAEESRPRRGSAANTRAGGETHEGGPRREDAQGEDCSSPSFSSSAACDPTCQSPRNNEALGEPGHVPPPPPLSWGRVKVKATMKRKEEERLQLEGGLGEEPRKRLRGLEGASDAERGRSHGVSALSAPSRTSLVSGLPPSPPSTFQFSTFPLILVSACLPPPPFPSWVALLQLHANLLPLVVCNLKNFSRGRVGFRWRSSEEARAGVGEVSCGNLGCASGSLPLDASSASCAHAARTSLPSSRAQAEGEADEGRGSPKQNRETLIKSDAPGSEEASSLPERSAAESAKAPSRRRLRPPVPHPLFVSSSFASPHGSASPALLSSARVFSAHTRAQAVEGQRATPETSAERATHARGRTDAALEEKIRAVRTYTLELFVRAETRGAQQEEGENSPPRADRKRFACSGGNCVASDFEEAPQRVLVQCGICLRCAFKLHFPLVVREDRRPTTGAAAGDAGAGAKPQKLAPGRDAPAREALRRRAPGSKAAENRDAGEGRNAEAATPQQWSARASLSRGEEEIDSAVDAFSDSNEEGERERDERAATGTDGARRRERQCEVDEEAPAAQARWRRAAQRAR</sequence>
<feature type="compositionally biased region" description="Low complexity" evidence="1">
    <location>
        <begin position="516"/>
        <end position="526"/>
    </location>
</feature>
<organism evidence="2 3">
    <name type="scientific">Besnoitia besnoiti</name>
    <name type="common">Apicomplexan protozoan</name>
    <dbReference type="NCBI Taxonomy" id="94643"/>
    <lineage>
        <taxon>Eukaryota</taxon>
        <taxon>Sar</taxon>
        <taxon>Alveolata</taxon>
        <taxon>Apicomplexa</taxon>
        <taxon>Conoidasida</taxon>
        <taxon>Coccidia</taxon>
        <taxon>Eucoccidiorida</taxon>
        <taxon>Eimeriorina</taxon>
        <taxon>Sarcocystidae</taxon>
        <taxon>Besnoitia</taxon>
    </lineage>
</organism>
<name>A0A2A9MN07_BESBE</name>
<dbReference type="Proteomes" id="UP000224006">
    <property type="component" value="Chromosome I"/>
</dbReference>
<feature type="compositionally biased region" description="Basic and acidic residues" evidence="1">
    <location>
        <begin position="413"/>
        <end position="425"/>
    </location>
</feature>
<dbReference type="Pfam" id="PF09725">
    <property type="entry name" value="Fra10Ac1"/>
    <property type="match status" value="1"/>
</dbReference>
<feature type="compositionally biased region" description="Basic and acidic residues" evidence="1">
    <location>
        <begin position="598"/>
        <end position="622"/>
    </location>
</feature>
<feature type="compositionally biased region" description="Basic and acidic residues" evidence="1">
    <location>
        <begin position="553"/>
        <end position="563"/>
    </location>
</feature>
<feature type="region of interest" description="Disordered" evidence="1">
    <location>
        <begin position="64"/>
        <end position="205"/>
    </location>
</feature>
<feature type="compositionally biased region" description="Low complexity" evidence="1">
    <location>
        <begin position="102"/>
        <end position="116"/>
    </location>
</feature>
<feature type="compositionally biased region" description="Basic and acidic residues" evidence="1">
    <location>
        <begin position="318"/>
        <end position="332"/>
    </location>
</feature>
<proteinExistence type="predicted"/>
<protein>
    <submittedName>
        <fullName evidence="2">Uncharacterized protein</fullName>
    </submittedName>
</protein>
<reference evidence="2 3" key="1">
    <citation type="submission" date="2017-09" db="EMBL/GenBank/DDBJ databases">
        <title>Genome sequencing of Besnoitia besnoiti strain Bb-Ger1.</title>
        <authorList>
            <person name="Schares G."/>
            <person name="Venepally P."/>
            <person name="Lorenzi H.A."/>
        </authorList>
    </citation>
    <scope>NUCLEOTIDE SEQUENCE [LARGE SCALE GENOMIC DNA]</scope>
    <source>
        <strain evidence="2 3">Bb-Ger1</strain>
    </source>
</reference>
<feature type="region of interest" description="Disordered" evidence="1">
    <location>
        <begin position="305"/>
        <end position="366"/>
    </location>
</feature>
<dbReference type="OrthoDB" id="197967at2759"/>
<gene>
    <name evidence="2" type="ORF">BESB_002020</name>
</gene>
<dbReference type="GeneID" id="40305265"/>
<evidence type="ECO:0000256" key="1">
    <source>
        <dbReference type="SAM" id="MobiDB-lite"/>
    </source>
</evidence>
<feature type="region of interest" description="Disordered" evidence="1">
    <location>
        <begin position="399"/>
        <end position="425"/>
    </location>
</feature>
<feature type="compositionally biased region" description="Basic and acidic residues" evidence="1">
    <location>
        <begin position="86"/>
        <end position="98"/>
    </location>
</feature>
<dbReference type="KEGG" id="bbes:BESB_002020"/>
<accession>A0A2A9MN07</accession>
<evidence type="ECO:0000313" key="2">
    <source>
        <dbReference type="EMBL" id="PFH37861.1"/>
    </source>
</evidence>
<feature type="region of interest" description="Disordered" evidence="1">
    <location>
        <begin position="1"/>
        <end position="44"/>
    </location>
</feature>
<dbReference type="VEuPathDB" id="ToxoDB:BESB_002020"/>
<feature type="region of interest" description="Disordered" evidence="1">
    <location>
        <begin position="514"/>
        <end position="642"/>
    </location>
</feature>
<dbReference type="AlphaFoldDB" id="A0A2A9MN07"/>
<comment type="caution">
    <text evidence="2">The sequence shown here is derived from an EMBL/GenBank/DDBJ whole genome shotgun (WGS) entry which is preliminary data.</text>
</comment>
<feature type="compositionally biased region" description="Basic residues" evidence="1">
    <location>
        <begin position="633"/>
        <end position="642"/>
    </location>
</feature>
<dbReference type="InterPro" id="IPR019129">
    <property type="entry name" value="Folate-sensitive_fs_Fra10Ac1"/>
</dbReference>
<evidence type="ECO:0000313" key="3">
    <source>
        <dbReference type="Proteomes" id="UP000224006"/>
    </source>
</evidence>